<protein>
    <submittedName>
        <fullName evidence="1">Uncharacterized protein</fullName>
    </submittedName>
</protein>
<dbReference type="Proteomes" id="UP000053664">
    <property type="component" value="Unassembled WGS sequence"/>
</dbReference>
<gene>
    <name evidence="1" type="ORF">PFL1_05282</name>
</gene>
<dbReference type="AlphaFoldDB" id="A0A061H2Q0"/>
<evidence type="ECO:0000313" key="1">
    <source>
        <dbReference type="EMBL" id="EPQ26997.1"/>
    </source>
</evidence>
<evidence type="ECO:0000313" key="2">
    <source>
        <dbReference type="Proteomes" id="UP000053664"/>
    </source>
</evidence>
<name>A0A061H2Q0_9BASI</name>
<dbReference type="HOGENOM" id="CLU_1836006_0_0_1"/>
<dbReference type="Gene3D" id="3.30.530.20">
    <property type="match status" value="1"/>
</dbReference>
<dbReference type="RefSeq" id="XP_007881006.1">
    <property type="nucleotide sequence ID" value="XM_007882815.1"/>
</dbReference>
<dbReference type="EMBL" id="KE361641">
    <property type="protein sequence ID" value="EPQ26997.1"/>
    <property type="molecule type" value="Genomic_DNA"/>
</dbReference>
<dbReference type="KEGG" id="pfp:PFL1_05282"/>
<accession>A0A061H2Q0</accession>
<sequence length="140" mass="15785">MVKTHSYTNRFTVNESRDKVVALLHDPQRFLRLPNDRVELENKGDVWIVTENIPALSMQSTTSVTLTPTADGLHVVRRTQGVQLTFTSVWTVCEHDEADSCELVEEVQVEASWMVMPIVKTRLAASQSEMEKNLRCAIAG</sequence>
<dbReference type="SUPFAM" id="SSF55961">
    <property type="entry name" value="Bet v1-like"/>
    <property type="match status" value="1"/>
</dbReference>
<reference evidence="1 2" key="1">
    <citation type="journal article" date="2013" name="Plant Cell">
        <title>The transition from a phytopathogenic smut ancestor to an anamorphic biocontrol agent deciphered by comparative whole-genome analysis.</title>
        <authorList>
            <person name="Lefebvre F."/>
            <person name="Joly D.L."/>
            <person name="Labbe C."/>
            <person name="Teichmann B."/>
            <person name="Linning R."/>
            <person name="Belzile F."/>
            <person name="Bakkeren G."/>
            <person name="Belanger R.R."/>
        </authorList>
    </citation>
    <scope>NUCLEOTIDE SEQUENCE [LARGE SCALE GENOMIC DNA]</scope>
    <source>
        <strain evidence="1 2">PF-1</strain>
    </source>
</reference>
<proteinExistence type="predicted"/>
<dbReference type="InterPro" id="IPR023393">
    <property type="entry name" value="START-like_dom_sf"/>
</dbReference>
<dbReference type="GeneID" id="19319376"/>
<organism evidence="1 2">
    <name type="scientific">Pseudozyma flocculosa PF-1</name>
    <dbReference type="NCBI Taxonomy" id="1277687"/>
    <lineage>
        <taxon>Eukaryota</taxon>
        <taxon>Fungi</taxon>
        <taxon>Dikarya</taxon>
        <taxon>Basidiomycota</taxon>
        <taxon>Ustilaginomycotina</taxon>
        <taxon>Ustilaginomycetes</taxon>
        <taxon>Ustilaginales</taxon>
        <taxon>Ustilaginaceae</taxon>
        <taxon>Pseudozyma</taxon>
    </lineage>
</organism>